<dbReference type="Gene3D" id="3.40.50.150">
    <property type="entry name" value="Vaccinia Virus protein VP39"/>
    <property type="match status" value="1"/>
</dbReference>
<protein>
    <recommendedName>
        <fullName evidence="3">SAM-dependent methyltransferase</fullName>
    </recommendedName>
</protein>
<dbReference type="Pfam" id="PF04445">
    <property type="entry name" value="SAM_MT"/>
    <property type="match status" value="1"/>
</dbReference>
<dbReference type="InterPro" id="IPR007536">
    <property type="entry name" value="16SrRNA_methylTrfase_J"/>
</dbReference>
<organism evidence="1 2">
    <name type="scientific">Tepidibacillus decaturensis</name>
    <dbReference type="NCBI Taxonomy" id="1413211"/>
    <lineage>
        <taxon>Bacteria</taxon>
        <taxon>Bacillati</taxon>
        <taxon>Bacillota</taxon>
        <taxon>Bacilli</taxon>
        <taxon>Bacillales</taxon>
        <taxon>Bacillaceae</taxon>
        <taxon>Tepidibacillus</taxon>
    </lineage>
</organism>
<dbReference type="GO" id="GO:0008990">
    <property type="term" value="F:rRNA (guanine-N2-)-methyltransferase activity"/>
    <property type="evidence" value="ECO:0007669"/>
    <property type="project" value="InterPro"/>
</dbReference>
<accession>A0A135L3A4</accession>
<dbReference type="InterPro" id="IPR029063">
    <property type="entry name" value="SAM-dependent_MTases_sf"/>
</dbReference>
<gene>
    <name evidence="1" type="ORF">U473_05200</name>
</gene>
<dbReference type="PANTHER" id="PTHR36112:SF1">
    <property type="entry name" value="RIBOSOMAL RNA SMALL SUBUNIT METHYLTRANSFERASE J"/>
    <property type="match status" value="1"/>
</dbReference>
<dbReference type="OrthoDB" id="1653798at2"/>
<dbReference type="Proteomes" id="UP000070352">
    <property type="component" value="Unassembled WGS sequence"/>
</dbReference>
<dbReference type="AlphaFoldDB" id="A0A135L3A4"/>
<evidence type="ECO:0000313" key="2">
    <source>
        <dbReference type="Proteomes" id="UP000070352"/>
    </source>
</evidence>
<dbReference type="EMBL" id="LSKU01000001">
    <property type="protein sequence ID" value="KXG43476.1"/>
    <property type="molecule type" value="Genomic_DNA"/>
</dbReference>
<evidence type="ECO:0008006" key="3">
    <source>
        <dbReference type="Google" id="ProtNLM"/>
    </source>
</evidence>
<comment type="caution">
    <text evidence="1">The sequence shown here is derived from an EMBL/GenBank/DDBJ whole genome shotgun (WGS) entry which is preliminary data.</text>
</comment>
<evidence type="ECO:0000313" key="1">
    <source>
        <dbReference type="EMBL" id="KXG43476.1"/>
    </source>
</evidence>
<proteinExistence type="predicted"/>
<keyword evidence="2" id="KW-1185">Reference proteome</keyword>
<name>A0A135L3A4_9BACI</name>
<reference evidence="1 2" key="1">
    <citation type="submission" date="2016-02" db="EMBL/GenBank/DDBJ databases">
        <title>Draft Genome for Tepidibacillus decaturensis nov. sp. Strain Z9, an Anaerobic, Moderately Thermophilic and Heterotrophic Bacterium from Deep Subsurface of the Illinois Basin, USA.</title>
        <authorList>
            <person name="Dong Y."/>
            <person name="Chang J.Y."/>
            <person name="Sanford R."/>
            <person name="Fouke B.W."/>
        </authorList>
    </citation>
    <scope>NUCLEOTIDE SEQUENCE [LARGE SCALE GENOMIC DNA]</scope>
    <source>
        <strain evidence="1 2">Z9</strain>
    </source>
</reference>
<dbReference type="SUPFAM" id="SSF53335">
    <property type="entry name" value="S-adenosyl-L-methionine-dependent methyltransferases"/>
    <property type="match status" value="1"/>
</dbReference>
<dbReference type="RefSeq" id="WP_068724029.1">
    <property type="nucleotide sequence ID" value="NZ_LSKU01000001.1"/>
</dbReference>
<dbReference type="STRING" id="1413211.U473_05200"/>
<sequence length="263" mass="29934">MIVTTSYEPDQEMILRAINIARQVGGQFIERGKFSLLELNKSYNTRETIVIEKELTKYYSTETENPFFFHPSMATLRINRLKQGDNDIMVDISKLKLGDTFLDCTLGFASDSIVASFVVGSTGKVVGIESQPIISAIVQDGLNQGWPKDKDIDQAMKRIEVLTKHYLPTLKIFPSKSFDVVYFDPMFRQGQRKSSSMNPLRKLANAEPIQVEAIEEAKRVAKRMVILKEHIYSREFERLGFTPIHRSSSITYGIINVNGDEQK</sequence>
<dbReference type="PANTHER" id="PTHR36112">
    <property type="entry name" value="RIBOSOMAL RNA SMALL SUBUNIT METHYLTRANSFERASE J"/>
    <property type="match status" value="1"/>
</dbReference>